<name>A0ACC6JY21_9PSED</name>
<comment type="caution">
    <text evidence="1">The sequence shown here is derived from an EMBL/GenBank/DDBJ whole genome shotgun (WGS) entry which is preliminary data.</text>
</comment>
<keyword evidence="2" id="KW-1185">Reference proteome</keyword>
<accession>A0ACC6JY21</accession>
<reference evidence="1" key="1">
    <citation type="submission" date="2023-07" db="EMBL/GenBank/DDBJ databases">
        <title>Sorghum-associated microbial communities from plants grown in Nebraska, USA.</title>
        <authorList>
            <person name="Schachtman D."/>
        </authorList>
    </citation>
    <scope>NUCLEOTIDE SEQUENCE</scope>
    <source>
        <strain evidence="1">BE56</strain>
    </source>
</reference>
<protein>
    <submittedName>
        <fullName evidence="1">Cytochrome b561</fullName>
    </submittedName>
</protein>
<organism evidence="1 2">
    <name type="scientific">Pseudomonas hunanensis</name>
    <dbReference type="NCBI Taxonomy" id="1247546"/>
    <lineage>
        <taxon>Bacteria</taxon>
        <taxon>Pseudomonadati</taxon>
        <taxon>Pseudomonadota</taxon>
        <taxon>Gammaproteobacteria</taxon>
        <taxon>Pseudomonadales</taxon>
        <taxon>Pseudomonadaceae</taxon>
        <taxon>Pseudomonas</taxon>
    </lineage>
</organism>
<evidence type="ECO:0000313" key="1">
    <source>
        <dbReference type="EMBL" id="MDR6711105.1"/>
    </source>
</evidence>
<gene>
    <name evidence="1" type="ORF">J2W83_000695</name>
</gene>
<evidence type="ECO:0000313" key="2">
    <source>
        <dbReference type="Proteomes" id="UP001259587"/>
    </source>
</evidence>
<dbReference type="EMBL" id="JAVDTH010000003">
    <property type="protein sequence ID" value="MDR6711105.1"/>
    <property type="molecule type" value="Genomic_DNA"/>
</dbReference>
<sequence>MNFHTSSYTSMAKLLHWLTAVLWLGSWFIGIAATHWREELNAHHELTFIHKAIASTILLLTALRVFWVITHPAPPLPSSMRPLAKRLAHLGHMAIYLIALIALPVSGWYWSSVADKPIMIAGLFQLPPLVAPAEHLYGLAKAIHTYTSWLCGMLISGHVILALKHHYVDRDGVLKRMLPGRS</sequence>
<proteinExistence type="predicted"/>
<dbReference type="Proteomes" id="UP001259587">
    <property type="component" value="Unassembled WGS sequence"/>
</dbReference>